<evidence type="ECO:0000256" key="1">
    <source>
        <dbReference type="SAM" id="MobiDB-lite"/>
    </source>
</evidence>
<dbReference type="Gene3D" id="6.10.140.750">
    <property type="match status" value="1"/>
</dbReference>
<feature type="domain" description="BTB" evidence="2">
    <location>
        <begin position="43"/>
        <end position="111"/>
    </location>
</feature>
<protein>
    <recommendedName>
        <fullName evidence="2">BTB domain-containing protein</fullName>
    </recommendedName>
</protein>
<dbReference type="EMBL" id="CAJOBC010000980">
    <property type="protein sequence ID" value="CAF3644760.1"/>
    <property type="molecule type" value="Genomic_DNA"/>
</dbReference>
<dbReference type="GO" id="GO:0031463">
    <property type="term" value="C:Cul3-RING ubiquitin ligase complex"/>
    <property type="evidence" value="ECO:0007669"/>
    <property type="project" value="TreeGrafter"/>
</dbReference>
<dbReference type="FunFam" id="3.30.710.10:FF:000005">
    <property type="entry name" value="Potassium channel tetramerization domain-containing 17"/>
    <property type="match status" value="1"/>
</dbReference>
<dbReference type="InterPro" id="IPR011333">
    <property type="entry name" value="SKP1/BTB/POZ_sf"/>
</dbReference>
<dbReference type="SUPFAM" id="SSF54695">
    <property type="entry name" value="POZ domain"/>
    <property type="match status" value="1"/>
</dbReference>
<dbReference type="GO" id="GO:0005737">
    <property type="term" value="C:cytoplasm"/>
    <property type="evidence" value="ECO:0007669"/>
    <property type="project" value="TreeGrafter"/>
</dbReference>
<dbReference type="Pfam" id="PF02214">
    <property type="entry name" value="BTB_2"/>
    <property type="match status" value="1"/>
</dbReference>
<comment type="caution">
    <text evidence="3">The sequence shown here is derived from an EMBL/GenBank/DDBJ whole genome shotgun (WGS) entry which is preliminary data.</text>
</comment>
<dbReference type="SMART" id="SM00225">
    <property type="entry name" value="BTB"/>
    <property type="match status" value="1"/>
</dbReference>
<dbReference type="PROSITE" id="PS50097">
    <property type="entry name" value="BTB"/>
    <property type="match status" value="1"/>
</dbReference>
<feature type="region of interest" description="Disordered" evidence="1">
    <location>
        <begin position="1"/>
        <end position="27"/>
    </location>
</feature>
<reference evidence="3" key="1">
    <citation type="submission" date="2021-02" db="EMBL/GenBank/DDBJ databases">
        <authorList>
            <person name="Nowell W R."/>
        </authorList>
    </citation>
    <scope>NUCLEOTIDE SEQUENCE</scope>
</reference>
<dbReference type="Gene3D" id="3.30.710.10">
    <property type="entry name" value="Potassium Channel Kv1.1, Chain A"/>
    <property type="match status" value="1"/>
</dbReference>
<evidence type="ECO:0000313" key="5">
    <source>
        <dbReference type="Proteomes" id="UP000663829"/>
    </source>
</evidence>
<dbReference type="Gene3D" id="3.30.70.2000">
    <property type="match status" value="1"/>
</dbReference>
<dbReference type="Proteomes" id="UP000663829">
    <property type="component" value="Unassembled WGS sequence"/>
</dbReference>
<dbReference type="PANTHER" id="PTHR14958:SF29">
    <property type="entry name" value="INSOMNIAC, ISOFORM B"/>
    <property type="match status" value="1"/>
</dbReference>
<accession>A0A813WL64</accession>
<dbReference type="GO" id="GO:0051260">
    <property type="term" value="P:protein homooligomerization"/>
    <property type="evidence" value="ECO:0007669"/>
    <property type="project" value="InterPro"/>
</dbReference>
<evidence type="ECO:0000313" key="3">
    <source>
        <dbReference type="EMBL" id="CAF0857044.1"/>
    </source>
</evidence>
<dbReference type="OrthoDB" id="1244179at2759"/>
<keyword evidence="5" id="KW-1185">Reference proteome</keyword>
<dbReference type="GO" id="GO:0043161">
    <property type="term" value="P:proteasome-mediated ubiquitin-dependent protein catabolic process"/>
    <property type="evidence" value="ECO:0007669"/>
    <property type="project" value="TreeGrafter"/>
</dbReference>
<sequence>MLSVNHEPDDETTSIVSNVPSPSQTLSSSTVKTKISELKKDWIRLNVGGKYFMSTRSTLCKEESFLCRLCQNQEDLKIDTDEMGAYMIDRDPNYFHVILNYLRHGKLILETNLVEEGVLEEAEFYNIQPLIELIKERVRDRDKRQADSELGNSQNRVYRVIQYQEKEITQLMSSLSDGWKLDQLVNINSPSGYMYNDLKHSEFLSIVSKQYDRIPRENANACVSERVKILQERGSRM</sequence>
<feature type="compositionally biased region" description="Polar residues" evidence="1">
    <location>
        <begin position="13"/>
        <end position="27"/>
    </location>
</feature>
<dbReference type="InterPro" id="IPR003131">
    <property type="entry name" value="T1-type_BTB"/>
</dbReference>
<gene>
    <name evidence="3" type="ORF">GPM918_LOCUS6384</name>
    <name evidence="4" type="ORF">SRO942_LOCUS6384</name>
</gene>
<name>A0A813WL64_9BILA</name>
<organism evidence="3 5">
    <name type="scientific">Didymodactylos carnosus</name>
    <dbReference type="NCBI Taxonomy" id="1234261"/>
    <lineage>
        <taxon>Eukaryota</taxon>
        <taxon>Metazoa</taxon>
        <taxon>Spiralia</taxon>
        <taxon>Gnathifera</taxon>
        <taxon>Rotifera</taxon>
        <taxon>Eurotatoria</taxon>
        <taxon>Bdelloidea</taxon>
        <taxon>Philodinida</taxon>
        <taxon>Philodinidae</taxon>
        <taxon>Didymodactylos</taxon>
    </lineage>
</organism>
<evidence type="ECO:0000313" key="4">
    <source>
        <dbReference type="EMBL" id="CAF3644760.1"/>
    </source>
</evidence>
<dbReference type="EMBL" id="CAJNOQ010000980">
    <property type="protein sequence ID" value="CAF0857044.1"/>
    <property type="molecule type" value="Genomic_DNA"/>
</dbReference>
<dbReference type="GO" id="GO:0097602">
    <property type="term" value="F:cullin family protein binding"/>
    <property type="evidence" value="ECO:0007669"/>
    <property type="project" value="TreeGrafter"/>
</dbReference>
<dbReference type="PANTHER" id="PTHR14958">
    <property type="entry name" value="POTASSIUM CHANNEL TETRAMERISATION DOMAIN CONTAINING PROTEIN"/>
    <property type="match status" value="1"/>
</dbReference>
<evidence type="ECO:0000259" key="2">
    <source>
        <dbReference type="PROSITE" id="PS50097"/>
    </source>
</evidence>
<proteinExistence type="predicted"/>
<dbReference type="Proteomes" id="UP000681722">
    <property type="component" value="Unassembled WGS sequence"/>
</dbReference>
<dbReference type="AlphaFoldDB" id="A0A813WL64"/>
<dbReference type="InterPro" id="IPR000210">
    <property type="entry name" value="BTB/POZ_dom"/>
</dbReference>